<dbReference type="AlphaFoldDB" id="A0A2P2BMY1"/>
<dbReference type="EMBL" id="LN650648">
    <property type="protein sequence ID" value="CEI71760.1"/>
    <property type="molecule type" value="Genomic_DNA"/>
</dbReference>
<organism evidence="3 4">
    <name type="scientific">Romboutsia hominis</name>
    <dbReference type="NCBI Taxonomy" id="1507512"/>
    <lineage>
        <taxon>Bacteria</taxon>
        <taxon>Bacillati</taxon>
        <taxon>Bacillota</taxon>
        <taxon>Clostridia</taxon>
        <taxon>Peptostreptococcales</taxon>
        <taxon>Peptostreptococcaceae</taxon>
        <taxon>Romboutsia</taxon>
    </lineage>
</organism>
<dbReference type="KEGG" id="rhom:FRIFI_0209"/>
<evidence type="ECO:0000256" key="1">
    <source>
        <dbReference type="SAM" id="Phobius"/>
    </source>
</evidence>
<proteinExistence type="predicted"/>
<keyword evidence="1" id="KW-0472">Membrane</keyword>
<protein>
    <submittedName>
        <fullName evidence="3">Cornifin-B (Small proline-rich protein 1B)</fullName>
    </submittedName>
</protein>
<feature type="domain" description="DUF4474" evidence="2">
    <location>
        <begin position="44"/>
        <end position="284"/>
    </location>
</feature>
<feature type="transmembrane region" description="Helical" evidence="1">
    <location>
        <begin position="6"/>
        <end position="23"/>
    </location>
</feature>
<dbReference type="Pfam" id="PF14751">
    <property type="entry name" value="DUF4474"/>
    <property type="match status" value="1"/>
</dbReference>
<keyword evidence="4" id="KW-1185">Reference proteome</keyword>
<dbReference type="Proteomes" id="UP000245695">
    <property type="component" value="Chromosome 1"/>
</dbReference>
<keyword evidence="1" id="KW-1133">Transmembrane helix</keyword>
<evidence type="ECO:0000259" key="2">
    <source>
        <dbReference type="Pfam" id="PF14751"/>
    </source>
</evidence>
<keyword evidence="1" id="KW-0812">Transmembrane</keyword>
<evidence type="ECO:0000313" key="4">
    <source>
        <dbReference type="Proteomes" id="UP000245695"/>
    </source>
</evidence>
<dbReference type="RefSeq" id="WP_166504753.1">
    <property type="nucleotide sequence ID" value="NZ_FJTZ01000011.1"/>
</dbReference>
<reference evidence="3 4" key="1">
    <citation type="submission" date="2014-09" db="EMBL/GenBank/DDBJ databases">
        <authorList>
            <person name="Hornung B.V."/>
        </authorList>
    </citation>
    <scope>NUCLEOTIDE SEQUENCE [LARGE SCALE GENOMIC DNA]</scope>
    <source>
        <strain evidence="3 4">FRIFI</strain>
    </source>
</reference>
<name>A0A2P2BMY1_9FIRM</name>
<sequence length="319" mass="38084">MELKWTIVIIIIILALLLYRWIIQRKQVINNVLQRSDEEKIKDINNALELYGFVYDKTNDIICSNMYPWQREVGYCRFYDEAAPTLNMIIDSEPIYFEYDNRRWLIELWKGQYGMTTGGEIGIYVSEMDDINIPGIFSGPFFEAVSDEELLNMDFKLKINEEELFQRQDYHWWLTGFDVGVFSNPNNLSMKIRIIFPNSIMKDAFLGGLKRAGYKEDEIKITKNIIYFNFDKPKSDQPYNRYKLIIPFIQFMNKTYCKIYNLITKDFERTIDKIDFLRLYYPNLLRLIAGKNRMKKLKKSYKVISSYISGNEMRSNEHL</sequence>
<evidence type="ECO:0000313" key="3">
    <source>
        <dbReference type="EMBL" id="CEI71760.1"/>
    </source>
</evidence>
<dbReference type="InterPro" id="IPR029322">
    <property type="entry name" value="DUF4474"/>
</dbReference>
<accession>A0A2P2BMY1</accession>
<gene>
    <name evidence="3" type="ORF">FRIFI_0209</name>
</gene>